<sequence>MILVYDTRTSLFDGFDGLEEGRLKASSSYSHGTSERGDDEELEILQDRVSFLK</sequence>
<proteinExistence type="predicted"/>
<dbReference type="Proteomes" id="UP000886595">
    <property type="component" value="Unassembled WGS sequence"/>
</dbReference>
<gene>
    <name evidence="1" type="ORF">Bca52824_010834</name>
</gene>
<dbReference type="OrthoDB" id="261831at2759"/>
<comment type="caution">
    <text evidence="1">The sequence shown here is derived from an EMBL/GenBank/DDBJ whole genome shotgun (WGS) entry which is preliminary data.</text>
</comment>
<reference evidence="1 2" key="1">
    <citation type="submission" date="2020-02" db="EMBL/GenBank/DDBJ databases">
        <authorList>
            <person name="Ma Q."/>
            <person name="Huang Y."/>
            <person name="Song X."/>
            <person name="Pei D."/>
        </authorList>
    </citation>
    <scope>NUCLEOTIDE SEQUENCE [LARGE SCALE GENOMIC DNA]</scope>
    <source>
        <strain evidence="1">Sxm20200214</strain>
        <tissue evidence="1">Leaf</tissue>
    </source>
</reference>
<evidence type="ECO:0000313" key="1">
    <source>
        <dbReference type="EMBL" id="KAG2328106.1"/>
    </source>
</evidence>
<name>A0A8X7WEL7_BRACI</name>
<dbReference type="AlphaFoldDB" id="A0A8X7WEL7"/>
<protein>
    <submittedName>
        <fullName evidence="1">Uncharacterized protein</fullName>
    </submittedName>
</protein>
<organism evidence="1 2">
    <name type="scientific">Brassica carinata</name>
    <name type="common">Ethiopian mustard</name>
    <name type="synonym">Abyssinian cabbage</name>
    <dbReference type="NCBI Taxonomy" id="52824"/>
    <lineage>
        <taxon>Eukaryota</taxon>
        <taxon>Viridiplantae</taxon>
        <taxon>Streptophyta</taxon>
        <taxon>Embryophyta</taxon>
        <taxon>Tracheophyta</taxon>
        <taxon>Spermatophyta</taxon>
        <taxon>Magnoliopsida</taxon>
        <taxon>eudicotyledons</taxon>
        <taxon>Gunneridae</taxon>
        <taxon>Pentapetalae</taxon>
        <taxon>rosids</taxon>
        <taxon>malvids</taxon>
        <taxon>Brassicales</taxon>
        <taxon>Brassicaceae</taxon>
        <taxon>Brassiceae</taxon>
        <taxon>Brassica</taxon>
    </lineage>
</organism>
<evidence type="ECO:0000313" key="2">
    <source>
        <dbReference type="Proteomes" id="UP000886595"/>
    </source>
</evidence>
<dbReference type="EMBL" id="JAAMPC010000002">
    <property type="protein sequence ID" value="KAG2328106.1"/>
    <property type="molecule type" value="Genomic_DNA"/>
</dbReference>
<accession>A0A8X7WEL7</accession>
<keyword evidence="2" id="KW-1185">Reference proteome</keyword>